<dbReference type="PANTHER" id="PTHR11439">
    <property type="entry name" value="GAG-POL-RELATED RETROTRANSPOSON"/>
    <property type="match status" value="1"/>
</dbReference>
<dbReference type="Pfam" id="PF25597">
    <property type="entry name" value="SH3_retrovirus"/>
    <property type="match status" value="1"/>
</dbReference>
<name>A0A6L2J017_TANCI</name>
<dbReference type="InterPro" id="IPR036397">
    <property type="entry name" value="RNaseH_sf"/>
</dbReference>
<feature type="domain" description="Integrase catalytic" evidence="2">
    <location>
        <begin position="320"/>
        <end position="395"/>
    </location>
</feature>
<dbReference type="SUPFAM" id="SSF53098">
    <property type="entry name" value="Ribonuclease H-like"/>
    <property type="match status" value="1"/>
</dbReference>
<dbReference type="InterPro" id="IPR013103">
    <property type="entry name" value="RVT_2"/>
</dbReference>
<gene>
    <name evidence="3" type="ORF">Tci_002140</name>
</gene>
<dbReference type="CDD" id="cd09272">
    <property type="entry name" value="RNase_HI_RT_Ty1"/>
    <property type="match status" value="1"/>
</dbReference>
<dbReference type="Gene3D" id="3.30.420.10">
    <property type="entry name" value="Ribonuclease H-like superfamily/Ribonuclease H"/>
    <property type="match status" value="1"/>
</dbReference>
<dbReference type="PANTHER" id="PTHR11439:SF483">
    <property type="entry name" value="PEPTIDE SYNTHASE GLIP-LIKE, PUTATIVE (AFU_ORTHOLOGUE AFUA_3G12920)-RELATED"/>
    <property type="match status" value="1"/>
</dbReference>
<proteinExistence type="predicted"/>
<dbReference type="InterPro" id="IPR001584">
    <property type="entry name" value="Integrase_cat-core"/>
</dbReference>
<dbReference type="InterPro" id="IPR057670">
    <property type="entry name" value="SH3_retrovirus"/>
</dbReference>
<feature type="region of interest" description="Disordered" evidence="1">
    <location>
        <begin position="491"/>
        <end position="512"/>
    </location>
</feature>
<dbReference type="AlphaFoldDB" id="A0A6L2J017"/>
<evidence type="ECO:0000259" key="2">
    <source>
        <dbReference type="PROSITE" id="PS50994"/>
    </source>
</evidence>
<sequence>MMMKTLQLDQNRIRRPRGEEQKSLNLQRIHPPPKKPQKVIMDDAGDDLVCDDDQPQTASKPKTSKMLNPECIELEYNFQECFNALTDKLDWNDLERDRYPFDLSKPLPLQGPPGHRTIAVDYFFNDDLEYLNTSDPEVTYTTSITKTKAARYEIKGIEDTVSKFSKQNVYSTKAILGVKSVSVKKLYGYGHLEEIVVKRSDQQLYKFKEGDFVDLYLNDIEDFVHDEIHHRVLEFRLDYNPEMSKRKWMAVDRKRSGLMIELIDKQLREREIIRNLERLGTTEVHVDYLKVTKEHADTLCRIVEQARAIKPLDNALDYAFKITHQTLVARTPQQNGFVERRNWTLVEAARTMLIFSKTLLFLWAEAVATACYTQNQSLIHTRHNITPYELMHDRKPDLKYLHVFGAFCYPLNDSEDLGKMKPKADIDIFIGYSPAKKAYRIYNKWTKLIMETIHVEFDELTAMVSKQFTPTKFMSPDPYAVIPILDDTTSTPSSTIIDQDAPSASTSPTTAKTQDPIIHKGVEEQQQGTQNAQFDNDPFIKSSWIDAMQEEIHEFDRLQGWELVPRLDHTMLINRKWIFKVKLDEIMGVLTNKARLVDKGYHQEEGIDFEESFAPVTRIEAIRIFIANEEVYVSQSRGFVDQDHTTYVYRIKKALYGFKQDPRAWYNMLSKFLLSQKFSKGAVYPTLFTQREGKDILLILPVERTKLDEASQGIPIDPTRYRGMVGSPMYLTSRISGLVFDVCMCARYQAKLTEKHLTIVKQVFWYLKGTIHMGLWYPKDTKIELTYADADHVGCQNTRRSTSGSAQFLGDKSVSWSSKKQKSTTILTTKAEYITLSGCCA</sequence>
<dbReference type="Pfam" id="PF07727">
    <property type="entry name" value="RVT_2"/>
    <property type="match status" value="2"/>
</dbReference>
<dbReference type="GO" id="GO:0003676">
    <property type="term" value="F:nucleic acid binding"/>
    <property type="evidence" value="ECO:0007669"/>
    <property type="project" value="InterPro"/>
</dbReference>
<protein>
    <recommendedName>
        <fullName evidence="2">Integrase catalytic domain-containing protein</fullName>
    </recommendedName>
</protein>
<dbReference type="PROSITE" id="PS50994">
    <property type="entry name" value="INTEGRASE"/>
    <property type="match status" value="1"/>
</dbReference>
<feature type="compositionally biased region" description="Low complexity" evidence="1">
    <location>
        <begin position="491"/>
        <end position="511"/>
    </location>
</feature>
<feature type="region of interest" description="Disordered" evidence="1">
    <location>
        <begin position="1"/>
        <end position="40"/>
    </location>
</feature>
<dbReference type="EMBL" id="BKCJ010000133">
    <property type="protein sequence ID" value="GEU30162.1"/>
    <property type="molecule type" value="Genomic_DNA"/>
</dbReference>
<dbReference type="GO" id="GO:0015074">
    <property type="term" value="P:DNA integration"/>
    <property type="evidence" value="ECO:0007669"/>
    <property type="project" value="InterPro"/>
</dbReference>
<evidence type="ECO:0000256" key="1">
    <source>
        <dbReference type="SAM" id="MobiDB-lite"/>
    </source>
</evidence>
<dbReference type="InterPro" id="IPR012337">
    <property type="entry name" value="RNaseH-like_sf"/>
</dbReference>
<accession>A0A6L2J017</accession>
<evidence type="ECO:0000313" key="3">
    <source>
        <dbReference type="EMBL" id="GEU30162.1"/>
    </source>
</evidence>
<organism evidence="3">
    <name type="scientific">Tanacetum cinerariifolium</name>
    <name type="common">Dalmatian daisy</name>
    <name type="synonym">Chrysanthemum cinerariifolium</name>
    <dbReference type="NCBI Taxonomy" id="118510"/>
    <lineage>
        <taxon>Eukaryota</taxon>
        <taxon>Viridiplantae</taxon>
        <taxon>Streptophyta</taxon>
        <taxon>Embryophyta</taxon>
        <taxon>Tracheophyta</taxon>
        <taxon>Spermatophyta</taxon>
        <taxon>Magnoliopsida</taxon>
        <taxon>eudicotyledons</taxon>
        <taxon>Gunneridae</taxon>
        <taxon>Pentapetalae</taxon>
        <taxon>asterids</taxon>
        <taxon>campanulids</taxon>
        <taxon>Asterales</taxon>
        <taxon>Asteraceae</taxon>
        <taxon>Asteroideae</taxon>
        <taxon>Anthemideae</taxon>
        <taxon>Anthemidinae</taxon>
        <taxon>Tanacetum</taxon>
    </lineage>
</organism>
<comment type="caution">
    <text evidence="3">The sequence shown here is derived from an EMBL/GenBank/DDBJ whole genome shotgun (WGS) entry which is preliminary data.</text>
</comment>
<reference evidence="3" key="1">
    <citation type="journal article" date="2019" name="Sci. Rep.">
        <title>Draft genome of Tanacetum cinerariifolium, the natural source of mosquito coil.</title>
        <authorList>
            <person name="Yamashiro T."/>
            <person name="Shiraishi A."/>
            <person name="Satake H."/>
            <person name="Nakayama K."/>
        </authorList>
    </citation>
    <scope>NUCLEOTIDE SEQUENCE</scope>
</reference>